<organism evidence="3 4">
    <name type="scientific">Salix viminalis</name>
    <name type="common">Common osier</name>
    <name type="synonym">Basket willow</name>
    <dbReference type="NCBI Taxonomy" id="40686"/>
    <lineage>
        <taxon>Eukaryota</taxon>
        <taxon>Viridiplantae</taxon>
        <taxon>Streptophyta</taxon>
        <taxon>Embryophyta</taxon>
        <taxon>Tracheophyta</taxon>
        <taxon>Spermatophyta</taxon>
        <taxon>Magnoliopsida</taxon>
        <taxon>eudicotyledons</taxon>
        <taxon>Gunneridae</taxon>
        <taxon>Pentapetalae</taxon>
        <taxon>rosids</taxon>
        <taxon>fabids</taxon>
        <taxon>Malpighiales</taxon>
        <taxon>Salicaceae</taxon>
        <taxon>Saliceae</taxon>
        <taxon>Salix</taxon>
    </lineage>
</organism>
<dbReference type="EMBL" id="JAPFFL010000015">
    <property type="protein sequence ID" value="KAJ6676349.1"/>
    <property type="molecule type" value="Genomic_DNA"/>
</dbReference>
<accession>A0A9Q0NV10</accession>
<dbReference type="GO" id="GO:0008270">
    <property type="term" value="F:zinc ion binding"/>
    <property type="evidence" value="ECO:0007669"/>
    <property type="project" value="InterPro"/>
</dbReference>
<sequence>MREALSVLTELERDRLVSEEMTEEIPDEEEKAYAQMQWNQLVLIWVLSINGRKFHDLIMDNRTEIDTNLSTALVDMDGKYGNFDKAVDLFNGIHPSERNASSWNIDPGMVIRATKNLRVCSDCQSALKVVSQTYQRKNIVRDANRQGLLVNCGSWNWNLNTRPAPTRS</sequence>
<keyword evidence="4" id="KW-1185">Reference proteome</keyword>
<name>A0A9Q0NV10_SALVM</name>
<protein>
    <submittedName>
        <fullName evidence="3">PENTATRICOPEPTIDE REPEAT-CONTAINING PROTEIN</fullName>
    </submittedName>
</protein>
<comment type="caution">
    <text evidence="3">The sequence shown here is derived from an EMBL/GenBank/DDBJ whole genome shotgun (WGS) entry which is preliminary data.</text>
</comment>
<reference evidence="3" key="1">
    <citation type="submission" date="2022-11" db="EMBL/GenBank/DDBJ databases">
        <authorList>
            <person name="Hyden B.L."/>
            <person name="Feng K."/>
            <person name="Yates T."/>
            <person name="Jawdy S."/>
            <person name="Smart L.B."/>
            <person name="Muchero W."/>
        </authorList>
    </citation>
    <scope>NUCLEOTIDE SEQUENCE</scope>
    <source>
        <tissue evidence="3">Shoot tip</tissue>
    </source>
</reference>
<dbReference type="Pfam" id="PF14432">
    <property type="entry name" value="DYW_deaminase"/>
    <property type="match status" value="1"/>
</dbReference>
<evidence type="ECO:0000313" key="4">
    <source>
        <dbReference type="Proteomes" id="UP001151529"/>
    </source>
</evidence>
<comment type="similarity">
    <text evidence="1">Belongs to the PPR family. PCMP-H subfamily.</text>
</comment>
<feature type="domain" description="DYW" evidence="2">
    <location>
        <begin position="106"/>
        <end position="145"/>
    </location>
</feature>
<dbReference type="OrthoDB" id="10581103at2759"/>
<reference evidence="3" key="2">
    <citation type="journal article" date="2023" name="Int. J. Mol. Sci.">
        <title>De Novo Assembly and Annotation of 11 Diverse Shrub Willow (Salix) Genomes Reveals Novel Gene Organization in Sex-Linked Regions.</title>
        <authorList>
            <person name="Hyden B."/>
            <person name="Feng K."/>
            <person name="Yates T.B."/>
            <person name="Jawdy S."/>
            <person name="Cereghino C."/>
            <person name="Smart L.B."/>
            <person name="Muchero W."/>
        </authorList>
    </citation>
    <scope>NUCLEOTIDE SEQUENCE [LARGE SCALE GENOMIC DNA]</scope>
    <source>
        <tissue evidence="3">Shoot tip</tissue>
    </source>
</reference>
<dbReference type="InterPro" id="IPR032867">
    <property type="entry name" value="DYW_dom"/>
</dbReference>
<dbReference type="AlphaFoldDB" id="A0A9Q0NV10"/>
<evidence type="ECO:0000256" key="1">
    <source>
        <dbReference type="ARBA" id="ARBA00006643"/>
    </source>
</evidence>
<dbReference type="Proteomes" id="UP001151529">
    <property type="component" value="Chromosome 15Z"/>
</dbReference>
<gene>
    <name evidence="3" type="ORF">OIU85_009616</name>
</gene>
<proteinExistence type="inferred from homology"/>
<evidence type="ECO:0000313" key="3">
    <source>
        <dbReference type="EMBL" id="KAJ6676349.1"/>
    </source>
</evidence>
<evidence type="ECO:0000259" key="2">
    <source>
        <dbReference type="Pfam" id="PF14432"/>
    </source>
</evidence>